<accession>A0A9X3AU65</accession>
<dbReference type="Proteomes" id="UP001147830">
    <property type="component" value="Unassembled WGS sequence"/>
</dbReference>
<protein>
    <submittedName>
        <fullName evidence="1">Uncharacterized protein</fullName>
    </submittedName>
</protein>
<evidence type="ECO:0000313" key="1">
    <source>
        <dbReference type="EMBL" id="MCT7361038.1"/>
    </source>
</evidence>
<dbReference type="EMBL" id="JAOANI010000031">
    <property type="protein sequence ID" value="MCT7361038.1"/>
    <property type="molecule type" value="Genomic_DNA"/>
</dbReference>
<dbReference type="AlphaFoldDB" id="A0A9X3AU65"/>
<sequence>MIWLIVVAVTLSLVGSIIWLKPSPRDTRLAALRFDAIRNGLQVRSFTFKPDSAKTGVRDDIPGTSYTLLHRGKQQGGDLKFRVVGQAGWDNDGLPAGLSWHNQGSAADAELLSRMLPQLQDDLLMLEVYENRVTLMAAENKTASAAAYQHFMEAFF</sequence>
<evidence type="ECO:0000313" key="2">
    <source>
        <dbReference type="Proteomes" id="UP001147830"/>
    </source>
</evidence>
<proteinExistence type="predicted"/>
<reference evidence="1" key="1">
    <citation type="journal article" date="2022" name="Front. Microbiol.">
        <title>Genome-based taxonomic rearrangement of Oceanobacter-related bacteria including the description of Thalassolituus hydrocarbonoclasticus sp. nov. and Thalassolituus pacificus sp. nov. and emended description of the genus Thalassolituus.</title>
        <authorList>
            <person name="Dong C."/>
            <person name="Wei L."/>
            <person name="Wang J."/>
            <person name="Lai Q."/>
            <person name="Huang Z."/>
            <person name="Shao Z."/>
        </authorList>
    </citation>
    <scope>NUCLEOTIDE SEQUENCE</scope>
    <source>
        <strain evidence="1">59MF3M-4</strain>
    </source>
</reference>
<name>A0A9X3AU65_9GAMM</name>
<dbReference type="RefSeq" id="WP_260977870.1">
    <property type="nucleotide sequence ID" value="NZ_JAOANI010000031.1"/>
</dbReference>
<keyword evidence="2" id="KW-1185">Reference proteome</keyword>
<gene>
    <name evidence="1" type="ORF">NYR02_18620</name>
</gene>
<organism evidence="1 2">
    <name type="scientific">Thalassolituus pacificus</name>
    <dbReference type="NCBI Taxonomy" id="2975440"/>
    <lineage>
        <taxon>Bacteria</taxon>
        <taxon>Pseudomonadati</taxon>
        <taxon>Pseudomonadota</taxon>
        <taxon>Gammaproteobacteria</taxon>
        <taxon>Oceanospirillales</taxon>
        <taxon>Oceanospirillaceae</taxon>
        <taxon>Thalassolituus</taxon>
    </lineage>
</organism>
<reference evidence="1" key="2">
    <citation type="submission" date="2022-08" db="EMBL/GenBank/DDBJ databases">
        <authorList>
            <person name="Dong C."/>
        </authorList>
    </citation>
    <scope>NUCLEOTIDE SEQUENCE</scope>
    <source>
        <strain evidence="1">59MF3M-4</strain>
    </source>
</reference>
<comment type="caution">
    <text evidence="1">The sequence shown here is derived from an EMBL/GenBank/DDBJ whole genome shotgun (WGS) entry which is preliminary data.</text>
</comment>